<sequence length="114" mass="12927">MFSFTDFTGCFTVTLQVYFLLPALAVIVAVPFFFAVTTPFEETVATLFLEVVHLTFPEIPLSLSVYFFPVFNVSFVWFSPVFVLAAWTSACRNMELKTDMIQNASNTRTICKLL</sequence>
<keyword evidence="1" id="KW-1133">Transmembrane helix</keyword>
<dbReference type="Proteomes" id="UP000005561">
    <property type="component" value="Unassembled WGS sequence"/>
</dbReference>
<dbReference type="EMBL" id="ACCL02000002">
    <property type="protein sequence ID" value="EET62452.1"/>
    <property type="molecule type" value="Genomic_DNA"/>
</dbReference>
<gene>
    <name evidence="2" type="ORF">BRYFOR_05487</name>
</gene>
<comment type="caution">
    <text evidence="2">The sequence shown here is derived from an EMBL/GenBank/DDBJ whole genome shotgun (WGS) entry which is preliminary data.</text>
</comment>
<evidence type="ECO:0000313" key="3">
    <source>
        <dbReference type="Proteomes" id="UP000005561"/>
    </source>
</evidence>
<protein>
    <submittedName>
        <fullName evidence="2">Uncharacterized protein</fullName>
    </submittedName>
</protein>
<keyword evidence="1" id="KW-0812">Transmembrane</keyword>
<name>C6LA45_9FIRM</name>
<keyword evidence="3" id="KW-1185">Reference proteome</keyword>
<keyword evidence="1" id="KW-0472">Membrane</keyword>
<feature type="transmembrane region" description="Helical" evidence="1">
    <location>
        <begin position="12"/>
        <end position="34"/>
    </location>
</feature>
<dbReference type="AlphaFoldDB" id="C6LA45"/>
<reference evidence="2" key="1">
    <citation type="submission" date="2009-07" db="EMBL/GenBank/DDBJ databases">
        <authorList>
            <person name="Weinstock G."/>
            <person name="Sodergren E."/>
            <person name="Clifton S."/>
            <person name="Fulton L."/>
            <person name="Fulton B."/>
            <person name="Courtney L."/>
            <person name="Fronick C."/>
            <person name="Harrison M."/>
            <person name="Strong C."/>
            <person name="Farmer C."/>
            <person name="Delahaunty K."/>
            <person name="Markovic C."/>
            <person name="Hall O."/>
            <person name="Minx P."/>
            <person name="Tomlinson C."/>
            <person name="Mitreva M."/>
            <person name="Nelson J."/>
            <person name="Hou S."/>
            <person name="Wollam A."/>
            <person name="Pepin K.H."/>
            <person name="Johnson M."/>
            <person name="Bhonagiri V."/>
            <person name="Nash W.E."/>
            <person name="Warren W."/>
            <person name="Chinwalla A."/>
            <person name="Mardis E.R."/>
            <person name="Wilson R.K."/>
        </authorList>
    </citation>
    <scope>NUCLEOTIDE SEQUENCE [LARGE SCALE GENOMIC DNA]</scope>
    <source>
        <strain evidence="2">DSM 14469</strain>
    </source>
</reference>
<proteinExistence type="predicted"/>
<evidence type="ECO:0000256" key="1">
    <source>
        <dbReference type="SAM" id="Phobius"/>
    </source>
</evidence>
<accession>C6LA45</accession>
<organism evidence="2 3">
    <name type="scientific">Marvinbryantia formatexigens DSM 14469</name>
    <dbReference type="NCBI Taxonomy" id="478749"/>
    <lineage>
        <taxon>Bacteria</taxon>
        <taxon>Bacillati</taxon>
        <taxon>Bacillota</taxon>
        <taxon>Clostridia</taxon>
        <taxon>Lachnospirales</taxon>
        <taxon>Lachnospiraceae</taxon>
        <taxon>Marvinbryantia</taxon>
    </lineage>
</organism>
<evidence type="ECO:0000313" key="2">
    <source>
        <dbReference type="EMBL" id="EET62452.1"/>
    </source>
</evidence>
<feature type="transmembrane region" description="Helical" evidence="1">
    <location>
        <begin position="66"/>
        <end position="87"/>
    </location>
</feature>